<name>A0A428JCS7_9BACT</name>
<evidence type="ECO:0000313" key="2">
    <source>
        <dbReference type="EMBL" id="RSK29937.1"/>
    </source>
</evidence>
<accession>A0A428JCS7</accession>
<gene>
    <name evidence="2" type="ORF">EI290_15725</name>
</gene>
<dbReference type="PANTHER" id="PTHR38590">
    <property type="entry name" value="BLL0828 PROTEIN"/>
    <property type="match status" value="1"/>
</dbReference>
<organism evidence="2 3">
    <name type="scientific">Hymenobacter metallilatus</name>
    <dbReference type="NCBI Taxonomy" id="2493666"/>
    <lineage>
        <taxon>Bacteria</taxon>
        <taxon>Pseudomonadati</taxon>
        <taxon>Bacteroidota</taxon>
        <taxon>Cytophagia</taxon>
        <taxon>Cytophagales</taxon>
        <taxon>Hymenobacteraceae</taxon>
        <taxon>Hymenobacter</taxon>
    </lineage>
</organism>
<reference evidence="2 3" key="1">
    <citation type="submission" date="2018-12" db="EMBL/GenBank/DDBJ databases">
        <authorList>
            <person name="Feng G."/>
            <person name="Zhu H."/>
        </authorList>
    </citation>
    <scope>NUCLEOTIDE SEQUENCE [LARGE SCALE GENOMIC DNA]</scope>
    <source>
        <strain evidence="2 3">9PBR-2</strain>
    </source>
</reference>
<evidence type="ECO:0000259" key="1">
    <source>
        <dbReference type="Pfam" id="PF04480"/>
    </source>
</evidence>
<dbReference type="GO" id="GO:0004519">
    <property type="term" value="F:endonuclease activity"/>
    <property type="evidence" value="ECO:0007669"/>
    <property type="project" value="UniProtKB-KW"/>
</dbReference>
<dbReference type="Pfam" id="PF04480">
    <property type="entry name" value="DUF559"/>
    <property type="match status" value="1"/>
</dbReference>
<dbReference type="Gene3D" id="3.40.960.10">
    <property type="entry name" value="VSR Endonuclease"/>
    <property type="match status" value="1"/>
</dbReference>
<keyword evidence="2" id="KW-0378">Hydrolase</keyword>
<dbReference type="InterPro" id="IPR011335">
    <property type="entry name" value="Restrct_endonuc-II-like"/>
</dbReference>
<feature type="domain" description="DUF559" evidence="1">
    <location>
        <begin position="12"/>
        <end position="119"/>
    </location>
</feature>
<dbReference type="InterPro" id="IPR047216">
    <property type="entry name" value="Endonuclease_DUF559_bact"/>
</dbReference>
<dbReference type="PANTHER" id="PTHR38590:SF1">
    <property type="entry name" value="BLL0828 PROTEIN"/>
    <property type="match status" value="1"/>
</dbReference>
<keyword evidence="3" id="KW-1185">Reference proteome</keyword>
<evidence type="ECO:0000313" key="3">
    <source>
        <dbReference type="Proteomes" id="UP000280066"/>
    </source>
</evidence>
<dbReference type="Proteomes" id="UP000280066">
    <property type="component" value="Unassembled WGS sequence"/>
</dbReference>
<dbReference type="SUPFAM" id="SSF52980">
    <property type="entry name" value="Restriction endonuclease-like"/>
    <property type="match status" value="1"/>
</dbReference>
<sequence length="128" mass="15004">MYTTDAVRWKKHLKDYARANRQQPTEAESHLWQVLRNHKFGIRFRRQHAIQQFIVDFVCLEAWLIIEVDGSIHADASQVEYDGGRTHDLQEAGFLVLRFTNEQVLRNTPQVLQTIREHLQLLLPASQG</sequence>
<keyword evidence="2" id="KW-0540">Nuclease</keyword>
<dbReference type="AlphaFoldDB" id="A0A428JCS7"/>
<dbReference type="EMBL" id="RWIS01000011">
    <property type="protein sequence ID" value="RSK29937.1"/>
    <property type="molecule type" value="Genomic_DNA"/>
</dbReference>
<keyword evidence="2" id="KW-0255">Endonuclease</keyword>
<dbReference type="OrthoDB" id="9798754at2"/>
<protein>
    <submittedName>
        <fullName evidence="2">Endonuclease domain-containing protein</fullName>
    </submittedName>
</protein>
<dbReference type="CDD" id="cd01038">
    <property type="entry name" value="Endonuclease_DUF559"/>
    <property type="match status" value="1"/>
</dbReference>
<proteinExistence type="predicted"/>
<comment type="caution">
    <text evidence="2">The sequence shown here is derived from an EMBL/GenBank/DDBJ whole genome shotgun (WGS) entry which is preliminary data.</text>
</comment>
<dbReference type="InterPro" id="IPR007569">
    <property type="entry name" value="DUF559"/>
</dbReference>